<sequence length="159" mass="16877">MTARYPTRRGFVLAGVLALAACDSLKIDAKAEAVAKAAYVSLVQEDDAALIGMFEPAQRNPRAGAILPQMRALVPPRAAGAPLVPVPVLTNWKTFVGTGGTTLTLQHTYDYGDADIVVTSVLVPAQPKGDWWLRSFNINLTQSPPDTVAPQADNPKTPA</sequence>
<comment type="caution">
    <text evidence="1">The sequence shown here is derived from an EMBL/GenBank/DDBJ whole genome shotgun (WGS) entry which is preliminary data.</text>
</comment>
<proteinExistence type="predicted"/>
<evidence type="ECO:0008006" key="3">
    <source>
        <dbReference type="Google" id="ProtNLM"/>
    </source>
</evidence>
<dbReference type="Proteomes" id="UP001598130">
    <property type="component" value="Unassembled WGS sequence"/>
</dbReference>
<dbReference type="PROSITE" id="PS51257">
    <property type="entry name" value="PROKAR_LIPOPROTEIN"/>
    <property type="match status" value="1"/>
</dbReference>
<dbReference type="RefSeq" id="WP_377370939.1">
    <property type="nucleotide sequence ID" value="NZ_JAOTJD010000034.1"/>
</dbReference>
<reference evidence="1 2" key="1">
    <citation type="submission" date="2022-09" db="EMBL/GenBank/DDBJ databases">
        <title>New species of Phenylobacterium.</title>
        <authorList>
            <person name="Mieszkin S."/>
        </authorList>
    </citation>
    <scope>NUCLEOTIDE SEQUENCE [LARGE SCALE GENOMIC DNA]</scope>
    <source>
        <strain evidence="1 2">HK31-G</strain>
    </source>
</reference>
<gene>
    <name evidence="1" type="ORF">OCL97_16345</name>
</gene>
<evidence type="ECO:0000313" key="1">
    <source>
        <dbReference type="EMBL" id="MFD3265529.1"/>
    </source>
</evidence>
<protein>
    <recommendedName>
        <fullName evidence="3">DUF4019 domain-containing protein</fullName>
    </recommendedName>
</protein>
<accession>A0ABW6CRG4</accession>
<name>A0ABW6CRG4_9CAUL</name>
<organism evidence="1 2">
    <name type="scientific">Phenylobacterium ferrooxidans</name>
    <dbReference type="NCBI Taxonomy" id="2982689"/>
    <lineage>
        <taxon>Bacteria</taxon>
        <taxon>Pseudomonadati</taxon>
        <taxon>Pseudomonadota</taxon>
        <taxon>Alphaproteobacteria</taxon>
        <taxon>Caulobacterales</taxon>
        <taxon>Caulobacteraceae</taxon>
        <taxon>Phenylobacterium</taxon>
    </lineage>
</organism>
<evidence type="ECO:0000313" key="2">
    <source>
        <dbReference type="Proteomes" id="UP001598130"/>
    </source>
</evidence>
<dbReference type="EMBL" id="JAOTJD010000034">
    <property type="protein sequence ID" value="MFD3265529.1"/>
    <property type="molecule type" value="Genomic_DNA"/>
</dbReference>
<keyword evidence="2" id="KW-1185">Reference proteome</keyword>